<dbReference type="GO" id="GO:0006355">
    <property type="term" value="P:regulation of DNA-templated transcription"/>
    <property type="evidence" value="ECO:0007669"/>
    <property type="project" value="InterPro"/>
</dbReference>
<evidence type="ECO:0000313" key="11">
    <source>
        <dbReference type="Proteomes" id="UP000070160"/>
    </source>
</evidence>
<evidence type="ECO:0000256" key="5">
    <source>
        <dbReference type="ARBA" id="ARBA00023163"/>
    </source>
</evidence>
<evidence type="ECO:0000259" key="9">
    <source>
        <dbReference type="PROSITE" id="PS50113"/>
    </source>
</evidence>
<dbReference type="SMART" id="SM00091">
    <property type="entry name" value="PAS"/>
    <property type="match status" value="1"/>
</dbReference>
<dbReference type="Pfam" id="PF00989">
    <property type="entry name" value="PAS"/>
    <property type="match status" value="1"/>
</dbReference>
<name>A0A134CJD7_9FIRM</name>
<dbReference type="InterPro" id="IPR002078">
    <property type="entry name" value="Sigma_54_int"/>
</dbReference>
<evidence type="ECO:0000259" key="7">
    <source>
        <dbReference type="PROSITE" id="PS50045"/>
    </source>
</evidence>
<dbReference type="PROSITE" id="PS00688">
    <property type="entry name" value="SIGMA54_INTERACT_3"/>
    <property type="match status" value="1"/>
</dbReference>
<protein>
    <submittedName>
        <fullName evidence="10">PAS domain S-box protein</fullName>
    </submittedName>
</protein>
<dbReference type="CDD" id="cd00130">
    <property type="entry name" value="PAS"/>
    <property type="match status" value="1"/>
</dbReference>
<feature type="coiled-coil region" evidence="6">
    <location>
        <begin position="123"/>
        <end position="150"/>
    </location>
</feature>
<dbReference type="InterPro" id="IPR025662">
    <property type="entry name" value="Sigma_54_int_dom_ATP-bd_1"/>
</dbReference>
<organism evidence="10 11">
    <name type="scientific">Megasphaera hutchinsoni</name>
    <dbReference type="NCBI Taxonomy" id="1588748"/>
    <lineage>
        <taxon>Bacteria</taxon>
        <taxon>Bacillati</taxon>
        <taxon>Bacillota</taxon>
        <taxon>Negativicutes</taxon>
        <taxon>Veillonellales</taxon>
        <taxon>Veillonellaceae</taxon>
        <taxon>Megasphaera</taxon>
    </lineage>
</organism>
<dbReference type="InterPro" id="IPR027417">
    <property type="entry name" value="P-loop_NTPase"/>
</dbReference>
<reference evidence="11" key="1">
    <citation type="submission" date="2016-01" db="EMBL/GenBank/DDBJ databases">
        <authorList>
            <person name="Mitreva M."/>
            <person name="Pepin K.H."/>
            <person name="Mihindukulasuriya K.A."/>
            <person name="Fulton R."/>
            <person name="Fronick C."/>
            <person name="O'Laughlin M."/>
            <person name="Miner T."/>
            <person name="Herter B."/>
            <person name="Rosa B.A."/>
            <person name="Cordes M."/>
            <person name="Tomlinson C."/>
            <person name="Wollam A."/>
            <person name="Palsikar V.B."/>
            <person name="Mardis E.R."/>
            <person name="Wilson R.K."/>
        </authorList>
    </citation>
    <scope>NUCLEOTIDE SEQUENCE [LARGE SCALE GENOMIC DNA]</scope>
    <source>
        <strain evidence="11">KA00182</strain>
    </source>
</reference>
<proteinExistence type="predicted"/>
<dbReference type="PANTHER" id="PTHR32071:SF57">
    <property type="entry name" value="C4-DICARBOXYLATE TRANSPORT TRANSCRIPTIONAL REGULATORY PROTEIN DCTD"/>
    <property type="match status" value="1"/>
</dbReference>
<keyword evidence="6" id="KW-0175">Coiled coil</keyword>
<dbReference type="Gene3D" id="3.40.50.300">
    <property type="entry name" value="P-loop containing nucleotide triphosphate hydrolases"/>
    <property type="match status" value="1"/>
</dbReference>
<dbReference type="NCBIfam" id="TIGR00229">
    <property type="entry name" value="sensory_box"/>
    <property type="match status" value="1"/>
</dbReference>
<evidence type="ECO:0000256" key="6">
    <source>
        <dbReference type="SAM" id="Coils"/>
    </source>
</evidence>
<sequence length="487" mass="55432">MIKQEFFSTIEDANTHLNAIIEHSFDGIFITDKDAYVLRINTAYESITGLKKEDVIGKNMKDLVTQKIISESASLLVIHKKKPVTLQQKFKTGKEALVTSSPIFDTQGNLIMVVTNVRDLSEIYNLKEAVERKNATVERLRLELTHLQETLIKDELIIKDESALQSVLLANRVAPLDTTVLLLGETGVGKEVLAHYIYQHSHRCHDSFIKVNCGAIPENLIESELFGYESGAFTGANRNGKMGLFELANKGTLFLDEVGELPKDMQVKLLRALQEQEIMRIGGTKPIKIDTRIIAATNRNLKEMVQQKLFREDLYYRLSVFPIALPPLRLRQKDIIPLAESFLAKLNQKYSFHKSFSSYSCQVLQEYNWPGNIRELKNIVERAIIISPENKIEPEDLHILRPPSTKDLSDKLVPSSKHIATQAVTPQKLPLNLAEVLTSIEYMYLQQAYEQGRTVRDAAKLLHITPSKFVRRRKRCQEMLSSHIIDI</sequence>
<dbReference type="RefSeq" id="WP_062485248.1">
    <property type="nucleotide sequence ID" value="NZ_KQ960933.1"/>
</dbReference>
<dbReference type="SMART" id="SM00382">
    <property type="entry name" value="AAA"/>
    <property type="match status" value="1"/>
</dbReference>
<dbReference type="InterPro" id="IPR025944">
    <property type="entry name" value="Sigma_54_int_dom_CS"/>
</dbReference>
<dbReference type="PROSITE" id="PS50045">
    <property type="entry name" value="SIGMA54_INTERACT_4"/>
    <property type="match status" value="1"/>
</dbReference>
<dbReference type="GO" id="GO:0005524">
    <property type="term" value="F:ATP binding"/>
    <property type="evidence" value="ECO:0007669"/>
    <property type="project" value="UniProtKB-KW"/>
</dbReference>
<accession>A0A134CJD7</accession>
<dbReference type="Gene3D" id="3.30.450.20">
    <property type="entry name" value="PAS domain"/>
    <property type="match status" value="1"/>
</dbReference>
<evidence type="ECO:0000256" key="4">
    <source>
        <dbReference type="ARBA" id="ARBA00023125"/>
    </source>
</evidence>
<keyword evidence="5" id="KW-0804">Transcription</keyword>
<dbReference type="GO" id="GO:0003677">
    <property type="term" value="F:DNA binding"/>
    <property type="evidence" value="ECO:0007669"/>
    <property type="project" value="UniProtKB-KW"/>
</dbReference>
<dbReference type="Pfam" id="PF00158">
    <property type="entry name" value="Sigma54_activat"/>
    <property type="match status" value="1"/>
</dbReference>
<dbReference type="InterPro" id="IPR000014">
    <property type="entry name" value="PAS"/>
</dbReference>
<dbReference type="InterPro" id="IPR003593">
    <property type="entry name" value="AAA+_ATPase"/>
</dbReference>
<dbReference type="InterPro" id="IPR035965">
    <property type="entry name" value="PAS-like_dom_sf"/>
</dbReference>
<dbReference type="PROSITE" id="PS00675">
    <property type="entry name" value="SIGMA54_INTERACT_1"/>
    <property type="match status" value="1"/>
</dbReference>
<keyword evidence="11" id="KW-1185">Reference proteome</keyword>
<dbReference type="PROSITE" id="PS50113">
    <property type="entry name" value="PAC"/>
    <property type="match status" value="1"/>
</dbReference>
<dbReference type="PANTHER" id="PTHR32071">
    <property type="entry name" value="TRANSCRIPTIONAL REGULATORY PROTEIN"/>
    <property type="match status" value="1"/>
</dbReference>
<keyword evidence="2" id="KW-0067">ATP-binding</keyword>
<dbReference type="AlphaFoldDB" id="A0A134CJD7"/>
<evidence type="ECO:0000259" key="8">
    <source>
        <dbReference type="PROSITE" id="PS50112"/>
    </source>
</evidence>
<dbReference type="SUPFAM" id="SSF55785">
    <property type="entry name" value="PYP-like sensor domain (PAS domain)"/>
    <property type="match status" value="1"/>
</dbReference>
<dbReference type="PROSITE" id="PS50112">
    <property type="entry name" value="PAS"/>
    <property type="match status" value="1"/>
</dbReference>
<feature type="domain" description="PAC" evidence="9">
    <location>
        <begin position="80"/>
        <end position="132"/>
    </location>
</feature>
<evidence type="ECO:0000256" key="2">
    <source>
        <dbReference type="ARBA" id="ARBA00022840"/>
    </source>
</evidence>
<evidence type="ECO:0000256" key="3">
    <source>
        <dbReference type="ARBA" id="ARBA00023015"/>
    </source>
</evidence>
<dbReference type="PATRIC" id="fig|1588748.3.peg.433"/>
<dbReference type="STRING" id="1588748.HMPREF3182_00448"/>
<dbReference type="InterPro" id="IPR025943">
    <property type="entry name" value="Sigma_54_int_dom_ATP-bd_2"/>
</dbReference>
<dbReference type="InterPro" id="IPR013767">
    <property type="entry name" value="PAS_fold"/>
</dbReference>
<comment type="caution">
    <text evidence="10">The sequence shown here is derived from an EMBL/GenBank/DDBJ whole genome shotgun (WGS) entry which is preliminary data.</text>
</comment>
<keyword evidence="1" id="KW-0547">Nucleotide-binding</keyword>
<feature type="domain" description="PAS" evidence="8">
    <location>
        <begin position="13"/>
        <end position="64"/>
    </location>
</feature>
<dbReference type="CDD" id="cd00009">
    <property type="entry name" value="AAA"/>
    <property type="match status" value="1"/>
</dbReference>
<dbReference type="PROSITE" id="PS00676">
    <property type="entry name" value="SIGMA54_INTERACT_2"/>
    <property type="match status" value="1"/>
</dbReference>
<keyword evidence="3" id="KW-0805">Transcription regulation</keyword>
<feature type="domain" description="Sigma-54 factor interaction" evidence="7">
    <location>
        <begin position="156"/>
        <end position="385"/>
    </location>
</feature>
<dbReference type="EMBL" id="LSDT01000014">
    <property type="protein sequence ID" value="KXB92331.1"/>
    <property type="molecule type" value="Genomic_DNA"/>
</dbReference>
<keyword evidence="4" id="KW-0238">DNA-binding</keyword>
<dbReference type="SUPFAM" id="SSF52540">
    <property type="entry name" value="P-loop containing nucleoside triphosphate hydrolases"/>
    <property type="match status" value="1"/>
</dbReference>
<evidence type="ECO:0000313" key="10">
    <source>
        <dbReference type="EMBL" id="KXB92331.1"/>
    </source>
</evidence>
<dbReference type="FunFam" id="3.40.50.300:FF:000006">
    <property type="entry name" value="DNA-binding transcriptional regulator NtrC"/>
    <property type="match status" value="1"/>
</dbReference>
<dbReference type="Proteomes" id="UP000070160">
    <property type="component" value="Unassembled WGS sequence"/>
</dbReference>
<gene>
    <name evidence="10" type="ORF">HMPREF3182_00448</name>
</gene>
<dbReference type="InterPro" id="IPR000700">
    <property type="entry name" value="PAS-assoc_C"/>
</dbReference>
<dbReference type="InterPro" id="IPR058031">
    <property type="entry name" value="AAA_lid_NorR"/>
</dbReference>
<dbReference type="Pfam" id="PF25601">
    <property type="entry name" value="AAA_lid_14"/>
    <property type="match status" value="1"/>
</dbReference>
<dbReference type="Gene3D" id="1.10.8.60">
    <property type="match status" value="1"/>
</dbReference>
<evidence type="ECO:0000256" key="1">
    <source>
        <dbReference type="ARBA" id="ARBA00022741"/>
    </source>
</evidence>